<dbReference type="GO" id="GO:0016747">
    <property type="term" value="F:acyltransferase activity, transferring groups other than amino-acyl groups"/>
    <property type="evidence" value="ECO:0007669"/>
    <property type="project" value="InterPro"/>
</dbReference>
<dbReference type="Proteomes" id="UP000284548">
    <property type="component" value="Unassembled WGS sequence"/>
</dbReference>
<dbReference type="EMBL" id="QRVA01000022">
    <property type="protein sequence ID" value="RGS14887.1"/>
    <property type="molecule type" value="Genomic_DNA"/>
</dbReference>
<name>A0A3R6I947_9BACT</name>
<evidence type="ECO:0000313" key="7">
    <source>
        <dbReference type="Proteomes" id="UP000283872"/>
    </source>
</evidence>
<dbReference type="InterPro" id="IPR000182">
    <property type="entry name" value="GNAT_dom"/>
</dbReference>
<dbReference type="AlphaFoldDB" id="A0A3R6I947"/>
<dbReference type="EMBL" id="QSAV01000022">
    <property type="protein sequence ID" value="RGW79384.1"/>
    <property type="molecule type" value="Genomic_DNA"/>
</dbReference>
<evidence type="ECO:0000313" key="10">
    <source>
        <dbReference type="Proteomes" id="UP000358159"/>
    </source>
</evidence>
<reference evidence="2" key="3">
    <citation type="submission" date="2023-10" db="EMBL/GenBank/DDBJ databases">
        <title>Distinct polysaccharide growth profiles of human intestinal Prevotella copri isolates.</title>
        <authorList>
            <person name="Fehlner-Peach H."/>
            <person name="Magnabosco C."/>
            <person name="Raghavan V."/>
            <person name="Scher J.U."/>
            <person name="Tett A."/>
            <person name="Cox L.M."/>
            <person name="Gottsegen C."/>
            <person name="Watters A."/>
            <person name="Wiltshire- Gordon J.D."/>
            <person name="Segata N."/>
            <person name="Bonneau R."/>
            <person name="Littman D.R."/>
        </authorList>
    </citation>
    <scope>NUCLEOTIDE SEQUENCE</scope>
    <source>
        <strain evidence="3 10">BVe41219</strain>
        <strain evidence="2">IAK279</strain>
    </source>
</reference>
<sequence length="217" mass="25022">MSSKQEKRRKTNKKSEVFPPFFSLIRFFLLILHPNNKSVINMKTNFRPAYIKDFAACWKVIDQARQSMIESGRHQWTEEYPSEKDIRKDIENGNAFVLTVNEEVVVYGAVILNGEPKYKKLVGNWITDGDYYVIHRFATLPSFQREGLARIFISKVNSMCEVEKIPSIKVDTNFDNTPMINLLSSMGFCICGRVNYGGNRGQRFAFEKLSIAMEPAE</sequence>
<dbReference type="Gene3D" id="3.40.630.30">
    <property type="match status" value="1"/>
</dbReference>
<dbReference type="EMBL" id="VZAZ01000018">
    <property type="protein sequence ID" value="MQO54970.1"/>
    <property type="molecule type" value="Genomic_DNA"/>
</dbReference>
<evidence type="ECO:0000313" key="8">
    <source>
        <dbReference type="Proteomes" id="UP000284548"/>
    </source>
</evidence>
<dbReference type="EMBL" id="VZBT01000081">
    <property type="protein sequence ID" value="MQO04529.1"/>
    <property type="molecule type" value="Genomic_DNA"/>
</dbReference>
<evidence type="ECO:0000313" key="5">
    <source>
        <dbReference type="EMBL" id="RGW79384.1"/>
    </source>
</evidence>
<accession>A0A3R6I947</accession>
<dbReference type="Proteomes" id="UP000358159">
    <property type="component" value="Unassembled WGS sequence"/>
</dbReference>
<evidence type="ECO:0000313" key="9">
    <source>
        <dbReference type="Proteomes" id="UP000285776"/>
    </source>
</evidence>
<dbReference type="PROSITE" id="PS51186">
    <property type="entry name" value="GNAT"/>
    <property type="match status" value="1"/>
</dbReference>
<dbReference type="SUPFAM" id="SSF55729">
    <property type="entry name" value="Acyl-CoA N-acyltransferases (Nat)"/>
    <property type="match status" value="1"/>
</dbReference>
<organism evidence="6 8">
    <name type="scientific">Segatella copri</name>
    <dbReference type="NCBI Taxonomy" id="165179"/>
    <lineage>
        <taxon>Bacteria</taxon>
        <taxon>Pseudomonadati</taxon>
        <taxon>Bacteroidota</taxon>
        <taxon>Bacteroidia</taxon>
        <taxon>Bacteroidales</taxon>
        <taxon>Prevotellaceae</taxon>
        <taxon>Segatella</taxon>
    </lineage>
</organism>
<keyword evidence="6" id="KW-0808">Transferase</keyword>
<protein>
    <submittedName>
        <fullName evidence="6">GNAT family N-acetyltransferase</fullName>
    </submittedName>
</protein>
<evidence type="ECO:0000313" key="6">
    <source>
        <dbReference type="EMBL" id="RHH82907.1"/>
    </source>
</evidence>
<dbReference type="Proteomes" id="UP000390763">
    <property type="component" value="Unassembled WGS sequence"/>
</dbReference>
<gene>
    <name evidence="6" type="ORF">DW192_07505</name>
    <name evidence="5" type="ORF">DWV53_08015</name>
    <name evidence="4" type="ORF">DWY11_09580</name>
    <name evidence="3" type="ORF">F7D42_04455</name>
    <name evidence="2" type="ORF">F7D62_10555</name>
</gene>
<evidence type="ECO:0000259" key="1">
    <source>
        <dbReference type="PROSITE" id="PS51186"/>
    </source>
</evidence>
<evidence type="ECO:0000313" key="3">
    <source>
        <dbReference type="EMBL" id="MQO54970.1"/>
    </source>
</evidence>
<comment type="caution">
    <text evidence="6">The sequence shown here is derived from an EMBL/GenBank/DDBJ whole genome shotgun (WGS) entry which is preliminary data.</text>
</comment>
<evidence type="ECO:0000313" key="4">
    <source>
        <dbReference type="EMBL" id="RGS14887.1"/>
    </source>
</evidence>
<dbReference type="Proteomes" id="UP000285776">
    <property type="component" value="Unassembled WGS sequence"/>
</dbReference>
<dbReference type="Proteomes" id="UP000283872">
    <property type="component" value="Unassembled WGS sequence"/>
</dbReference>
<dbReference type="CDD" id="cd04301">
    <property type="entry name" value="NAT_SF"/>
    <property type="match status" value="1"/>
</dbReference>
<reference evidence="11" key="2">
    <citation type="submission" date="2019-09" db="EMBL/GenBank/DDBJ databases">
        <title>Distinct polysaccharide growth profiles of human intestinal Prevotella copri isolates.</title>
        <authorList>
            <person name="Fehlner-Peach H."/>
            <person name="Magnabosco C."/>
            <person name="Raghavan V."/>
            <person name="Scher J.U."/>
            <person name="Tett A."/>
            <person name="Cox L.M."/>
            <person name="Gottsegen C."/>
            <person name="Watters A."/>
            <person name="Wiltshire- Gordon J.D."/>
            <person name="Segata N."/>
            <person name="Bonneau R."/>
            <person name="Littman D.R."/>
        </authorList>
    </citation>
    <scope>NUCLEOTIDE SEQUENCE [LARGE SCALE GENOMIC DNA]</scope>
    <source>
        <strain evidence="11">iAK279</strain>
    </source>
</reference>
<feature type="domain" description="N-acetyltransferase" evidence="1">
    <location>
        <begin position="44"/>
        <end position="212"/>
    </location>
</feature>
<dbReference type="EMBL" id="QRKB01000015">
    <property type="protein sequence ID" value="RHH82907.1"/>
    <property type="molecule type" value="Genomic_DNA"/>
</dbReference>
<evidence type="ECO:0000313" key="11">
    <source>
        <dbReference type="Proteomes" id="UP000390763"/>
    </source>
</evidence>
<reference evidence="7 8" key="1">
    <citation type="submission" date="2018-08" db="EMBL/GenBank/DDBJ databases">
        <title>A genome reference for cultivated species of the human gut microbiota.</title>
        <authorList>
            <person name="Zou Y."/>
            <person name="Xue W."/>
            <person name="Luo G."/>
        </authorList>
    </citation>
    <scope>NUCLEOTIDE SEQUENCE [LARGE SCALE GENOMIC DNA]</scope>
    <source>
        <strain evidence="5 9">AF10-17</strain>
        <strain evidence="4 7">AF24-12</strain>
        <strain evidence="6 8">AM16-54</strain>
    </source>
</reference>
<proteinExistence type="predicted"/>
<dbReference type="Pfam" id="PF00583">
    <property type="entry name" value="Acetyltransf_1"/>
    <property type="match status" value="1"/>
</dbReference>
<dbReference type="InterPro" id="IPR016181">
    <property type="entry name" value="Acyl_CoA_acyltransferase"/>
</dbReference>
<evidence type="ECO:0000313" key="2">
    <source>
        <dbReference type="EMBL" id="MQO04529.1"/>
    </source>
</evidence>